<reference evidence="2" key="1">
    <citation type="submission" date="2022-01" db="EMBL/GenBank/DDBJ databases">
        <title>Novel bile acid biosynthetic pathways are enriched in the microbiome of centenarians.</title>
        <authorList>
            <person name="Sato Y."/>
            <person name="Atarashi K."/>
            <person name="Plichta R.D."/>
            <person name="Arai Y."/>
            <person name="Sasajima S."/>
            <person name="Kearney M.S."/>
            <person name="Suda W."/>
            <person name="Takeshita K."/>
            <person name="Sasaki T."/>
            <person name="Okamoto S."/>
            <person name="Skelly N.A."/>
            <person name="Okamura Y."/>
            <person name="Vlamakis H."/>
            <person name="Li Y."/>
            <person name="Tanoue T."/>
            <person name="Takei H."/>
            <person name="Nittono H."/>
            <person name="Narushima S."/>
            <person name="Irie J."/>
            <person name="Itoh H."/>
            <person name="Moriya K."/>
            <person name="Sugiura Y."/>
            <person name="Suematsu M."/>
            <person name="Moritoki N."/>
            <person name="Shibata S."/>
            <person name="Littman R.D."/>
            <person name="Fischbach A.M."/>
            <person name="Uwamino Y."/>
            <person name="Inoue T."/>
            <person name="Honda A."/>
            <person name="Hattori M."/>
            <person name="Murai T."/>
            <person name="Xavier J.R."/>
            <person name="Hirose N."/>
            <person name="Honda K."/>
        </authorList>
    </citation>
    <scope>NUCLEOTIDE SEQUENCE</scope>
    <source>
        <strain evidence="2">CE91-St3</strain>
    </source>
</reference>
<gene>
    <name evidence="2" type="ORF">CE91St3_40890</name>
</gene>
<proteinExistence type="predicted"/>
<evidence type="ECO:0000259" key="1">
    <source>
        <dbReference type="Pfam" id="PF09820"/>
    </source>
</evidence>
<evidence type="ECO:0000313" key="3">
    <source>
        <dbReference type="Proteomes" id="UP001055114"/>
    </source>
</evidence>
<sequence length="418" mass="48112">MCVKLVNLKSIDFKLTSFIFAPSNYCCYICLDIKNYTMEAPFVYGRIADDLNFTDRKNEVALLTQNFKNLINTVIISPRRWGKTSLVNKCAKLLSEENKNTLVCQVDIFNCRTEEQFYTAYANALMRVSTSAWEEFVAGVKKYLSRMAPTVSLSEGSQSYELSFGIGFKDNRLSYDEILDLPQQIAKDKGKKIIVCIDEFQNINEYEDSLAFQRKLRAHWQTHTSVCYCLYGSKRHMLLSIFNDYSMPFYKFGDILFLQKIERKDWVAFISQRFADTGKQISDELSGMIADKMKNHPYYTQQLSQQTWLRTSKECSEAIVNEAFNSLIGQLSLLFTNIIDSLTSRQISFLIAVADGVVNFSSKDILKHYQLGTSANIKNLKKATLEKDLIDILPGNTIEIQDPAFEYWLKNVYQNPAR</sequence>
<dbReference type="PANTHER" id="PTHR34301">
    <property type="entry name" value="DNA-BINDING PROTEIN-RELATED"/>
    <property type="match status" value="1"/>
</dbReference>
<evidence type="ECO:0000313" key="2">
    <source>
        <dbReference type="EMBL" id="GKH74226.1"/>
    </source>
</evidence>
<dbReference type="EMBL" id="BQNZ01000007">
    <property type="protein sequence ID" value="GKH74226.1"/>
    <property type="molecule type" value="Genomic_DNA"/>
</dbReference>
<protein>
    <submittedName>
        <fullName evidence="2">ATPase</fullName>
    </submittedName>
</protein>
<dbReference type="Proteomes" id="UP001055114">
    <property type="component" value="Unassembled WGS sequence"/>
</dbReference>
<organism evidence="2 3">
    <name type="scientific">Parabacteroides merdae</name>
    <dbReference type="NCBI Taxonomy" id="46503"/>
    <lineage>
        <taxon>Bacteria</taxon>
        <taxon>Pseudomonadati</taxon>
        <taxon>Bacteroidota</taxon>
        <taxon>Bacteroidia</taxon>
        <taxon>Bacteroidales</taxon>
        <taxon>Tannerellaceae</taxon>
        <taxon>Parabacteroides</taxon>
    </lineage>
</organism>
<dbReference type="PANTHER" id="PTHR34301:SF8">
    <property type="entry name" value="ATPASE DOMAIN-CONTAINING PROTEIN"/>
    <property type="match status" value="1"/>
</dbReference>
<dbReference type="InterPro" id="IPR018631">
    <property type="entry name" value="AAA-ATPase-like_dom"/>
</dbReference>
<name>A0AA37NT16_9BACT</name>
<dbReference type="AlphaFoldDB" id="A0AA37NT16"/>
<dbReference type="InterPro" id="IPR027417">
    <property type="entry name" value="P-loop_NTPase"/>
</dbReference>
<dbReference type="SUPFAM" id="SSF52540">
    <property type="entry name" value="P-loop containing nucleoside triphosphate hydrolases"/>
    <property type="match status" value="1"/>
</dbReference>
<comment type="caution">
    <text evidence="2">The sequence shown here is derived from an EMBL/GenBank/DDBJ whole genome shotgun (WGS) entry which is preliminary data.</text>
</comment>
<dbReference type="Gene3D" id="3.40.50.300">
    <property type="entry name" value="P-loop containing nucleotide triphosphate hydrolases"/>
    <property type="match status" value="1"/>
</dbReference>
<accession>A0AA37NT16</accession>
<dbReference type="Pfam" id="PF09820">
    <property type="entry name" value="AAA-ATPase_like"/>
    <property type="match status" value="1"/>
</dbReference>
<feature type="domain" description="AAA-ATPase-like" evidence="1">
    <location>
        <begin position="55"/>
        <end position="202"/>
    </location>
</feature>